<keyword evidence="4" id="KW-1185">Reference proteome</keyword>
<dbReference type="EMBL" id="QLNT01000009">
    <property type="protein sequence ID" value="KAF3071815.1"/>
    <property type="molecule type" value="Genomic_DNA"/>
</dbReference>
<dbReference type="AlphaFoldDB" id="A0A9P4XFR2"/>
<proteinExistence type="predicted"/>
<keyword evidence="2" id="KW-0472">Membrane</keyword>
<name>A0A9P4XFR2_9HYPO</name>
<organism evidence="3 4">
    <name type="scientific">Trichoderma lentiforme</name>
    <dbReference type="NCBI Taxonomy" id="1567552"/>
    <lineage>
        <taxon>Eukaryota</taxon>
        <taxon>Fungi</taxon>
        <taxon>Dikarya</taxon>
        <taxon>Ascomycota</taxon>
        <taxon>Pezizomycotina</taxon>
        <taxon>Sordariomycetes</taxon>
        <taxon>Hypocreomycetidae</taxon>
        <taxon>Hypocreales</taxon>
        <taxon>Hypocreaceae</taxon>
        <taxon>Trichoderma</taxon>
    </lineage>
</organism>
<accession>A0A9P4XFR2</accession>
<sequence length="472" mass="48971">MSHLGKTDISSTVANMKRAKDSESGVAPQKKMTTIQKFKEYFLDFKIVTGAAMAICMLSAVFAVTILAAHCARLEKLYQGGLAVVAGEALPNVNQKLDRRAVDCNETELAMSVASAQVVTYVLDDGSLAVVTQEPRSNPTISVTSIPISTQTATSTIYTVITPSQPVVVTETKTMTTSILTSEAPMCSANTTVTVTITVVPTPNNPWASSSVLGDVTVTAGASTVTNVNTDVSYTSGLPDATISGNPSTVTDVDVSVTGLPDVTISGNPSTVTNVFTDVSLTSGLPDATVSGNPSTITVFQTSYSQPVEPVTSFVTVVISDLWSSSVTSSTPTDLVTVTAVSTIKTTVTTIDVAPSPIIVTVTNAYSEPAKSTSTESADSSKDGFQTSRQSTLTKTVTATNGQLETTTTTVFIPPVFTSYNGTASSMPSGTATSVIMPTIPVVVSSSNKGMEPRSHSLCFLIVVIVAGMSML</sequence>
<evidence type="ECO:0000256" key="2">
    <source>
        <dbReference type="SAM" id="Phobius"/>
    </source>
</evidence>
<keyword evidence="2" id="KW-1133">Transmembrane helix</keyword>
<keyword evidence="2" id="KW-0812">Transmembrane</keyword>
<protein>
    <submittedName>
        <fullName evidence="3">Uncharacterized protein</fullName>
    </submittedName>
</protein>
<gene>
    <name evidence="3" type="ORF">CFAM422_005954</name>
</gene>
<evidence type="ECO:0000256" key="1">
    <source>
        <dbReference type="SAM" id="MobiDB-lite"/>
    </source>
</evidence>
<evidence type="ECO:0000313" key="3">
    <source>
        <dbReference type="EMBL" id="KAF3071815.1"/>
    </source>
</evidence>
<dbReference type="Proteomes" id="UP000801864">
    <property type="component" value="Unassembled WGS sequence"/>
</dbReference>
<comment type="caution">
    <text evidence="3">The sequence shown here is derived from an EMBL/GenBank/DDBJ whole genome shotgun (WGS) entry which is preliminary data.</text>
</comment>
<feature type="region of interest" description="Disordered" evidence="1">
    <location>
        <begin position="369"/>
        <end position="391"/>
    </location>
</feature>
<reference evidence="3 4" key="1">
    <citation type="submission" date="2018-06" db="EMBL/GenBank/DDBJ databases">
        <title>Genome analysis of cellulolytic fungus Trichoderma lentiforme CFAM-422.</title>
        <authorList>
            <person name="Steindorff A.S."/>
            <person name="Formighieri E.F."/>
            <person name="Midorikawa G.E.O."/>
            <person name="Tamietti M.S."/>
            <person name="Ramos E.Z."/>
            <person name="Silva A.S."/>
            <person name="Bon E.P.S."/>
            <person name="Mendes T.D."/>
            <person name="Damaso M.C.T."/>
            <person name="Favaro L.C.L."/>
        </authorList>
    </citation>
    <scope>NUCLEOTIDE SEQUENCE [LARGE SCALE GENOMIC DNA]</scope>
    <source>
        <strain evidence="3 4">CFAM-422</strain>
    </source>
</reference>
<feature type="transmembrane region" description="Helical" evidence="2">
    <location>
        <begin position="47"/>
        <end position="69"/>
    </location>
</feature>
<evidence type="ECO:0000313" key="4">
    <source>
        <dbReference type="Proteomes" id="UP000801864"/>
    </source>
</evidence>